<dbReference type="InterPro" id="IPR004364">
    <property type="entry name" value="Aa-tRNA-synt_II"/>
</dbReference>
<comment type="caution">
    <text evidence="8">The sequence shown here is derived from an EMBL/GenBank/DDBJ whole genome shotgun (WGS) entry which is preliminary data.</text>
</comment>
<feature type="compositionally biased region" description="Basic and acidic residues" evidence="6">
    <location>
        <begin position="252"/>
        <end position="276"/>
    </location>
</feature>
<accession>A0A328DR84</accession>
<keyword evidence="4" id="KW-0648">Protein biosynthesis</keyword>
<evidence type="ECO:0000256" key="4">
    <source>
        <dbReference type="ARBA" id="ARBA00022917"/>
    </source>
</evidence>
<keyword evidence="9" id="KW-1185">Reference proteome</keyword>
<keyword evidence="1" id="KW-0436">Ligase</keyword>
<feature type="region of interest" description="Disordered" evidence="6">
    <location>
        <begin position="225"/>
        <end position="282"/>
    </location>
</feature>
<evidence type="ECO:0000256" key="3">
    <source>
        <dbReference type="ARBA" id="ARBA00022840"/>
    </source>
</evidence>
<protein>
    <recommendedName>
        <fullName evidence="7">Aminoacyl-tRNA synthetase class II (D/K/N) domain-containing protein</fullName>
    </recommendedName>
</protein>
<dbReference type="Gene3D" id="3.30.930.10">
    <property type="entry name" value="Bira Bifunctional Protein, Domain 2"/>
    <property type="match status" value="1"/>
</dbReference>
<dbReference type="GO" id="GO:0004816">
    <property type="term" value="F:asparagine-tRNA ligase activity"/>
    <property type="evidence" value="ECO:0007669"/>
    <property type="project" value="TreeGrafter"/>
</dbReference>
<dbReference type="GO" id="GO:0006421">
    <property type="term" value="P:asparaginyl-tRNA aminoacylation"/>
    <property type="evidence" value="ECO:0007669"/>
    <property type="project" value="TreeGrafter"/>
</dbReference>
<evidence type="ECO:0000256" key="6">
    <source>
        <dbReference type="SAM" id="MobiDB-lite"/>
    </source>
</evidence>
<sequence length="569" mass="64405">MCPTEATGVMTPPCTHNSKFTHRMILKTILEHSDGGMGLIGQKAVIGGWVTFSREWRKPISSPDELDPHVPIFSVLQVNDGSSPKRLQVLVDSRLESPGKVMPTGTCILVEGILQKASLQGGRQVQEIELVATEVLHLGIVEKNDNPLAKRCMPLQLLRDYPHLRTRTEPMGSVRRLHDSAFRALTAFFQDNGFLHVQLPVIHSSHNGFTYGKFQVIVAENKDTNNKRDDEEKEDIGVSNCKCNEENNDSNNNKDMKEGDDEHNSSQAEDKGKELVGDSDNNAQDDIINHVVTKDFFPDEPVYLTAHARLHLESQACALGNVYTYGPRFEAHKWTALMTSVEMWMVEAQMAFTRMEDVMDCAYDLLKFICKWVVDKSIEDVKHLSKPTGTTFVGWLQSITTRPFKKLSYDKAILVLNTIHTENKYPYPTLKWGHPILDGYAKFLVSTVYKRPVIIYDHPKQVKPFYVRLNDDAKTVASFDIYFEGGNVVNGYQSEERLDVLIARIEELGVSKKEYEWYLDLCRHGNTSNNSGFTLMLDALVLSLCGFNDVRDVVPFPQCPKANLLEINY</sequence>
<evidence type="ECO:0000256" key="2">
    <source>
        <dbReference type="ARBA" id="ARBA00022741"/>
    </source>
</evidence>
<keyword evidence="3" id="KW-0067">ATP-binding</keyword>
<gene>
    <name evidence="8" type="ORF">DM860_012395</name>
</gene>
<dbReference type="InterPro" id="IPR045864">
    <property type="entry name" value="aa-tRNA-synth_II/BPL/LPL"/>
</dbReference>
<evidence type="ECO:0000256" key="5">
    <source>
        <dbReference type="ARBA" id="ARBA00023146"/>
    </source>
</evidence>
<evidence type="ECO:0000259" key="7">
    <source>
        <dbReference type="Pfam" id="PF00152"/>
    </source>
</evidence>
<dbReference type="GO" id="GO:0005524">
    <property type="term" value="F:ATP binding"/>
    <property type="evidence" value="ECO:0007669"/>
    <property type="project" value="UniProtKB-KW"/>
</dbReference>
<evidence type="ECO:0000313" key="9">
    <source>
        <dbReference type="Proteomes" id="UP000249390"/>
    </source>
</evidence>
<dbReference type="EMBL" id="NQVE01000111">
    <property type="protein sequence ID" value="RAL47770.1"/>
    <property type="molecule type" value="Genomic_DNA"/>
</dbReference>
<dbReference type="GO" id="GO:0005739">
    <property type="term" value="C:mitochondrion"/>
    <property type="evidence" value="ECO:0007669"/>
    <property type="project" value="TreeGrafter"/>
</dbReference>
<proteinExistence type="predicted"/>
<evidence type="ECO:0000313" key="8">
    <source>
        <dbReference type="EMBL" id="RAL47770.1"/>
    </source>
</evidence>
<name>A0A328DR84_9ASTE</name>
<reference evidence="8 9" key="1">
    <citation type="submission" date="2018-06" db="EMBL/GenBank/DDBJ databases">
        <title>The Genome of Cuscuta australis (Dodder) Provides Insight into the Evolution of Plant Parasitism.</title>
        <authorList>
            <person name="Liu H."/>
        </authorList>
    </citation>
    <scope>NUCLEOTIDE SEQUENCE [LARGE SCALE GENOMIC DNA]</scope>
    <source>
        <strain evidence="9">cv. Yunnan</strain>
        <tissue evidence="8">Vines</tissue>
    </source>
</reference>
<dbReference type="AlphaFoldDB" id="A0A328DR84"/>
<keyword evidence="2" id="KW-0547">Nucleotide-binding</keyword>
<dbReference type="Pfam" id="PF00152">
    <property type="entry name" value="tRNA-synt_2"/>
    <property type="match status" value="1"/>
</dbReference>
<organism evidence="8 9">
    <name type="scientific">Cuscuta australis</name>
    <dbReference type="NCBI Taxonomy" id="267555"/>
    <lineage>
        <taxon>Eukaryota</taxon>
        <taxon>Viridiplantae</taxon>
        <taxon>Streptophyta</taxon>
        <taxon>Embryophyta</taxon>
        <taxon>Tracheophyta</taxon>
        <taxon>Spermatophyta</taxon>
        <taxon>Magnoliopsida</taxon>
        <taxon>eudicotyledons</taxon>
        <taxon>Gunneridae</taxon>
        <taxon>Pentapetalae</taxon>
        <taxon>asterids</taxon>
        <taxon>lamiids</taxon>
        <taxon>Solanales</taxon>
        <taxon>Convolvulaceae</taxon>
        <taxon>Cuscuteae</taxon>
        <taxon>Cuscuta</taxon>
        <taxon>Cuscuta subgen. Grammica</taxon>
        <taxon>Cuscuta sect. Cleistogrammica</taxon>
    </lineage>
</organism>
<feature type="domain" description="Aminoacyl-tRNA synthetase class II (D/K/N)" evidence="7">
    <location>
        <begin position="283"/>
        <end position="558"/>
    </location>
</feature>
<evidence type="ECO:0000256" key="1">
    <source>
        <dbReference type="ARBA" id="ARBA00022598"/>
    </source>
</evidence>
<dbReference type="Proteomes" id="UP000249390">
    <property type="component" value="Unassembled WGS sequence"/>
</dbReference>
<dbReference type="PANTHER" id="PTHR22594:SF36">
    <property type="entry name" value="ASPARAGINE--TRNA LIGASE, CYTOPLASMIC 2"/>
    <property type="match status" value="1"/>
</dbReference>
<dbReference type="PANTHER" id="PTHR22594">
    <property type="entry name" value="ASPARTYL/LYSYL-TRNA SYNTHETASE"/>
    <property type="match status" value="1"/>
</dbReference>
<dbReference type="SUPFAM" id="SSF55681">
    <property type="entry name" value="Class II aaRS and biotin synthetases"/>
    <property type="match status" value="1"/>
</dbReference>
<keyword evidence="5" id="KW-0030">Aminoacyl-tRNA synthetase</keyword>